<reference evidence="2 3" key="1">
    <citation type="submission" date="2019-05" db="EMBL/GenBank/DDBJ databases">
        <title>Another draft genome of Portunus trituberculatus and its Hox gene families provides insights of decapod evolution.</title>
        <authorList>
            <person name="Jeong J.-H."/>
            <person name="Song I."/>
            <person name="Kim S."/>
            <person name="Choi T."/>
            <person name="Kim D."/>
            <person name="Ryu S."/>
            <person name="Kim W."/>
        </authorList>
    </citation>
    <scope>NUCLEOTIDE SEQUENCE [LARGE SCALE GENOMIC DNA]</scope>
    <source>
        <tissue evidence="2">Muscle</tissue>
    </source>
</reference>
<accession>A0A5B7D2E5</accession>
<proteinExistence type="predicted"/>
<protein>
    <submittedName>
        <fullName evidence="2">Uncharacterized protein</fullName>
    </submittedName>
</protein>
<name>A0A5B7D2E5_PORTR</name>
<evidence type="ECO:0000313" key="3">
    <source>
        <dbReference type="Proteomes" id="UP000324222"/>
    </source>
</evidence>
<gene>
    <name evidence="2" type="ORF">E2C01_008287</name>
</gene>
<dbReference type="AlphaFoldDB" id="A0A5B7D2E5"/>
<evidence type="ECO:0000256" key="1">
    <source>
        <dbReference type="SAM" id="MobiDB-lite"/>
    </source>
</evidence>
<sequence length="105" mass="11481">MARTLREKNAESASQSGTEEKKGGREAAPGGAMRATDRCGISSVDDRLPRSCQPISPHAAACNWRREDVFCLSLLMQLMASLSAADKERRKIVIVMWKSTSVEAN</sequence>
<dbReference type="EMBL" id="VSRR010000431">
    <property type="protein sequence ID" value="MPC15495.1"/>
    <property type="molecule type" value="Genomic_DNA"/>
</dbReference>
<organism evidence="2 3">
    <name type="scientific">Portunus trituberculatus</name>
    <name type="common">Swimming crab</name>
    <name type="synonym">Neptunus trituberculatus</name>
    <dbReference type="NCBI Taxonomy" id="210409"/>
    <lineage>
        <taxon>Eukaryota</taxon>
        <taxon>Metazoa</taxon>
        <taxon>Ecdysozoa</taxon>
        <taxon>Arthropoda</taxon>
        <taxon>Crustacea</taxon>
        <taxon>Multicrustacea</taxon>
        <taxon>Malacostraca</taxon>
        <taxon>Eumalacostraca</taxon>
        <taxon>Eucarida</taxon>
        <taxon>Decapoda</taxon>
        <taxon>Pleocyemata</taxon>
        <taxon>Brachyura</taxon>
        <taxon>Eubrachyura</taxon>
        <taxon>Portunoidea</taxon>
        <taxon>Portunidae</taxon>
        <taxon>Portuninae</taxon>
        <taxon>Portunus</taxon>
    </lineage>
</organism>
<keyword evidence="3" id="KW-1185">Reference proteome</keyword>
<feature type="region of interest" description="Disordered" evidence="1">
    <location>
        <begin position="1"/>
        <end position="39"/>
    </location>
</feature>
<comment type="caution">
    <text evidence="2">The sequence shown here is derived from an EMBL/GenBank/DDBJ whole genome shotgun (WGS) entry which is preliminary data.</text>
</comment>
<feature type="compositionally biased region" description="Basic and acidic residues" evidence="1">
    <location>
        <begin position="1"/>
        <end position="10"/>
    </location>
</feature>
<evidence type="ECO:0000313" key="2">
    <source>
        <dbReference type="EMBL" id="MPC15495.1"/>
    </source>
</evidence>
<dbReference type="Proteomes" id="UP000324222">
    <property type="component" value="Unassembled WGS sequence"/>
</dbReference>